<evidence type="ECO:0000259" key="2">
    <source>
        <dbReference type="PROSITE" id="PS50086"/>
    </source>
</evidence>
<evidence type="ECO:0000313" key="3">
    <source>
        <dbReference type="EMBL" id="RKP23557.1"/>
    </source>
</evidence>
<dbReference type="AlphaFoldDB" id="A0A4P9YUC9"/>
<dbReference type="InterPro" id="IPR035969">
    <property type="entry name" value="Rab-GAP_TBC_sf"/>
</dbReference>
<proteinExistence type="predicted"/>
<dbReference type="Pfam" id="PF00566">
    <property type="entry name" value="RabGAP-TBC"/>
    <property type="match status" value="1"/>
</dbReference>
<dbReference type="PROSITE" id="PS50086">
    <property type="entry name" value="TBC_RABGAP"/>
    <property type="match status" value="1"/>
</dbReference>
<gene>
    <name evidence="3" type="ORF">SYNPS1DRAFT_24384</name>
</gene>
<feature type="region of interest" description="Disordered" evidence="1">
    <location>
        <begin position="23"/>
        <end position="70"/>
    </location>
</feature>
<feature type="compositionally biased region" description="Polar residues" evidence="1">
    <location>
        <begin position="46"/>
        <end position="70"/>
    </location>
</feature>
<sequence length="380" mass="42235">MKISDEHVTMEHGVPVAAAFPHASEKGGVSGDEPAGSGAASVRTARGQSSNTAPSQGTSASVQANADTPSDNAAIMLNSGIRETYVAERDHDDICEPFPHTVQTPAEKHRESRRALKWMRMATKRWSSTTSSLYSFRLSSKLKSRVVKGIPDCWRAEAWHFMLTTSDAASPSEESISAAYSIDLDVERTLRSHVMFYQRYGAGQRHLFNILYAYSNAVPEVGYCQGMASTPAKCHQRAFVIMRMLFAKHDLERLFQPGFPALMEAIFVQTRLLTSSSPDLAQHLESMGVVPEMYAIKWYCTLFSNGVLPHRTALRVWDLLMLHGFDALICVATGLLLHFKDHLLQSNFEEAVQFLNGPFPFTSEKSEDALFLGAVRRLLE</sequence>
<dbReference type="GO" id="GO:0005096">
    <property type="term" value="F:GTPase activator activity"/>
    <property type="evidence" value="ECO:0007669"/>
    <property type="project" value="TreeGrafter"/>
</dbReference>
<name>A0A4P9YUC9_9FUNG</name>
<dbReference type="GO" id="GO:0031267">
    <property type="term" value="F:small GTPase binding"/>
    <property type="evidence" value="ECO:0007669"/>
    <property type="project" value="TreeGrafter"/>
</dbReference>
<protein>
    <submittedName>
        <fullName evidence="3">Rab-GTPase-TBC domain-containing protein</fullName>
    </submittedName>
</protein>
<dbReference type="SMART" id="SM00164">
    <property type="entry name" value="TBC"/>
    <property type="match status" value="1"/>
</dbReference>
<dbReference type="Gene3D" id="1.10.8.270">
    <property type="entry name" value="putative rabgap domain of human tbc1 domain family member 14 like domains"/>
    <property type="match status" value="1"/>
</dbReference>
<dbReference type="InterPro" id="IPR050302">
    <property type="entry name" value="Rab_GAP_TBC_domain"/>
</dbReference>
<dbReference type="EMBL" id="KZ990877">
    <property type="protein sequence ID" value="RKP23557.1"/>
    <property type="molecule type" value="Genomic_DNA"/>
</dbReference>
<dbReference type="PANTHER" id="PTHR47219:SF9">
    <property type="entry name" value="GTPASE ACTIVATING PROTEIN AND CENTROSOME-ASSOCIATED, ISOFORM B"/>
    <property type="match status" value="1"/>
</dbReference>
<dbReference type="OrthoDB" id="294251at2759"/>
<feature type="domain" description="Rab-GAP TBC" evidence="2">
    <location>
        <begin position="149"/>
        <end position="324"/>
    </location>
</feature>
<dbReference type="InterPro" id="IPR000195">
    <property type="entry name" value="Rab-GAP-TBC_dom"/>
</dbReference>
<evidence type="ECO:0000256" key="1">
    <source>
        <dbReference type="SAM" id="MobiDB-lite"/>
    </source>
</evidence>
<dbReference type="Proteomes" id="UP000278143">
    <property type="component" value="Unassembled WGS sequence"/>
</dbReference>
<accession>A0A4P9YUC9</accession>
<reference evidence="4" key="1">
    <citation type="journal article" date="2018" name="Nat. Microbiol.">
        <title>Leveraging single-cell genomics to expand the fungal tree of life.</title>
        <authorList>
            <person name="Ahrendt S.R."/>
            <person name="Quandt C.A."/>
            <person name="Ciobanu D."/>
            <person name="Clum A."/>
            <person name="Salamov A."/>
            <person name="Andreopoulos B."/>
            <person name="Cheng J.F."/>
            <person name="Woyke T."/>
            <person name="Pelin A."/>
            <person name="Henrissat B."/>
            <person name="Reynolds N.K."/>
            <person name="Benny G.L."/>
            <person name="Smith M.E."/>
            <person name="James T.Y."/>
            <person name="Grigoriev I.V."/>
        </authorList>
    </citation>
    <scope>NUCLEOTIDE SEQUENCE [LARGE SCALE GENOMIC DNA]</scope>
    <source>
        <strain evidence="4">Benny S71-1</strain>
    </source>
</reference>
<organism evidence="3 4">
    <name type="scientific">Syncephalis pseudoplumigaleata</name>
    <dbReference type="NCBI Taxonomy" id="1712513"/>
    <lineage>
        <taxon>Eukaryota</taxon>
        <taxon>Fungi</taxon>
        <taxon>Fungi incertae sedis</taxon>
        <taxon>Zoopagomycota</taxon>
        <taxon>Zoopagomycotina</taxon>
        <taxon>Zoopagomycetes</taxon>
        <taxon>Zoopagales</taxon>
        <taxon>Piptocephalidaceae</taxon>
        <taxon>Syncephalis</taxon>
    </lineage>
</organism>
<dbReference type="SUPFAM" id="SSF47923">
    <property type="entry name" value="Ypt/Rab-GAP domain of gyp1p"/>
    <property type="match status" value="2"/>
</dbReference>
<feature type="non-terminal residue" evidence="3">
    <location>
        <position position="380"/>
    </location>
</feature>
<dbReference type="Gene3D" id="1.10.472.80">
    <property type="entry name" value="Ypt/Rab-GAP domain of gyp1p, domain 3"/>
    <property type="match status" value="1"/>
</dbReference>
<keyword evidence="4" id="KW-1185">Reference proteome</keyword>
<evidence type="ECO:0000313" key="4">
    <source>
        <dbReference type="Proteomes" id="UP000278143"/>
    </source>
</evidence>
<dbReference type="PANTHER" id="PTHR47219">
    <property type="entry name" value="RAB GTPASE-ACTIVATING PROTEIN 1-LIKE"/>
    <property type="match status" value="1"/>
</dbReference>